<feature type="region of interest" description="Disordered" evidence="1">
    <location>
        <begin position="334"/>
        <end position="441"/>
    </location>
</feature>
<dbReference type="Pfam" id="PF20245">
    <property type="entry name" value="DUF6600"/>
    <property type="match status" value="1"/>
</dbReference>
<dbReference type="OrthoDB" id="5485224at2"/>
<gene>
    <name evidence="3" type="ORF">TSACC_3181</name>
</gene>
<evidence type="ECO:0000313" key="4">
    <source>
        <dbReference type="Proteomes" id="UP000076023"/>
    </source>
</evidence>
<dbReference type="InParanoid" id="A0A146GCR1"/>
<proteinExistence type="predicted"/>
<feature type="compositionally biased region" description="Low complexity" evidence="1">
    <location>
        <begin position="375"/>
        <end position="427"/>
    </location>
</feature>
<accession>A0A146GCR1</accession>
<evidence type="ECO:0000256" key="1">
    <source>
        <dbReference type="SAM" id="MobiDB-lite"/>
    </source>
</evidence>
<feature type="signal peptide" evidence="2">
    <location>
        <begin position="1"/>
        <end position="23"/>
    </location>
</feature>
<dbReference type="RefSeq" id="WP_075080968.1">
    <property type="nucleotide sequence ID" value="NZ_BDCO01000003.1"/>
</dbReference>
<feature type="chain" id="PRO_5007524876" description="YXWGXW repeat-containing protein" evidence="2">
    <location>
        <begin position="24"/>
        <end position="441"/>
    </location>
</feature>
<keyword evidence="4" id="KW-1185">Reference proteome</keyword>
<reference evidence="4" key="1">
    <citation type="journal article" date="2017" name="Genome Announc.">
        <title>Draft Genome Sequence of Terrimicrobium sacchariphilum NM-5T, a Facultative Anaerobic Soil Bacterium of the Class Spartobacteria.</title>
        <authorList>
            <person name="Qiu Y.L."/>
            <person name="Tourlousse D.M."/>
            <person name="Matsuura N."/>
            <person name="Ohashi A."/>
            <person name="Sekiguchi Y."/>
        </authorList>
    </citation>
    <scope>NUCLEOTIDE SEQUENCE [LARGE SCALE GENOMIC DNA]</scope>
    <source>
        <strain evidence="4">NM-5</strain>
    </source>
</reference>
<protein>
    <recommendedName>
        <fullName evidence="5">YXWGXW repeat-containing protein</fullName>
    </recommendedName>
</protein>
<keyword evidence="2" id="KW-0732">Signal</keyword>
<dbReference type="AlphaFoldDB" id="A0A146GCR1"/>
<name>A0A146GCR1_TERSA</name>
<sequence length="441" mass="50318">MKFPLLLAAIVALLGIFPSGASAQTQSPVTFDTFFHELSPYGEWIDVDGYGTSWRPKVDSDWRPYTDGRWAQTDAGWTWMSNEPWGWITYHYGRWTTLEDGAWIWVPGYEWAPAWVSWRTNDDYIGWAPLPPEAVWEPSAGFNTSVDASYGIGIQVYTFCPVQYLGWPALRPVLMPVRQNGVILPTTTNVTKIAVRNNAIYCNGPDYARINQQGQYSVPQYQIQKYQDAVGWPASAEQQALLKQGVLPVRAPRVYPIFSATSQRSVTVRIPRHQNGPPPQQSAVQPAQAAQTVTVQPQPRIVGYPAPQQSNPSNSPTVQTVVPPVQYQQQQQAQQYQINANRQRRQEIQQQAPSSDTAVRIQQQQEQMQERNRQIQDTQQRMMRQSQQQSQADAMQQQREAMQIQLQQQQNRQQQQVRPQNQPRSQQTPPPGSGWKTLNNY</sequence>
<dbReference type="EMBL" id="BDCO01000003">
    <property type="protein sequence ID" value="GAT35120.1"/>
    <property type="molecule type" value="Genomic_DNA"/>
</dbReference>
<evidence type="ECO:0000256" key="2">
    <source>
        <dbReference type="SAM" id="SignalP"/>
    </source>
</evidence>
<dbReference type="InterPro" id="IPR046535">
    <property type="entry name" value="DUF6600"/>
</dbReference>
<feature type="compositionally biased region" description="Polar residues" evidence="1">
    <location>
        <begin position="348"/>
        <end position="357"/>
    </location>
</feature>
<evidence type="ECO:0008006" key="5">
    <source>
        <dbReference type="Google" id="ProtNLM"/>
    </source>
</evidence>
<organism evidence="3 4">
    <name type="scientific">Terrimicrobium sacchariphilum</name>
    <dbReference type="NCBI Taxonomy" id="690879"/>
    <lineage>
        <taxon>Bacteria</taxon>
        <taxon>Pseudomonadati</taxon>
        <taxon>Verrucomicrobiota</taxon>
        <taxon>Terrimicrobiia</taxon>
        <taxon>Terrimicrobiales</taxon>
        <taxon>Terrimicrobiaceae</taxon>
        <taxon>Terrimicrobium</taxon>
    </lineage>
</organism>
<evidence type="ECO:0000313" key="3">
    <source>
        <dbReference type="EMBL" id="GAT35120.1"/>
    </source>
</evidence>
<dbReference type="STRING" id="690879.TSACC_3181"/>
<comment type="caution">
    <text evidence="3">The sequence shown here is derived from an EMBL/GenBank/DDBJ whole genome shotgun (WGS) entry which is preliminary data.</text>
</comment>
<feature type="region of interest" description="Disordered" evidence="1">
    <location>
        <begin position="270"/>
        <end position="294"/>
    </location>
</feature>
<dbReference type="Proteomes" id="UP000076023">
    <property type="component" value="Unassembled WGS sequence"/>
</dbReference>
<feature type="compositionally biased region" description="Low complexity" evidence="1">
    <location>
        <begin position="281"/>
        <end position="294"/>
    </location>
</feature>